<evidence type="ECO:0000256" key="4">
    <source>
        <dbReference type="ARBA" id="ARBA00038054"/>
    </source>
</evidence>
<gene>
    <name evidence="6" type="ordered locus">ambt_21075</name>
</gene>
<reference evidence="6 7" key="1">
    <citation type="journal article" date="2011" name="J. Bacteriol.">
        <title>Complete genome sequence of the polycyclic aromatic hydrocarbon-degrading bacterium Alteromonas sp. strain SN2.</title>
        <authorList>
            <person name="Jin H.M."/>
            <person name="Jeong H."/>
            <person name="Moon E.J."/>
            <person name="Math R.K."/>
            <person name="Lee K."/>
            <person name="Kim H.J."/>
            <person name="Jeon C.O."/>
            <person name="Oh T.K."/>
            <person name="Kim J.F."/>
        </authorList>
    </citation>
    <scope>NUCLEOTIDE SEQUENCE [LARGE SCALE GENOMIC DNA]</scope>
    <source>
        <strain evidence="7">JCM 17741 / KACC 18427 / KCTC 11700BP / SN2</strain>
    </source>
</reference>
<proteinExistence type="inferred from homology"/>
<comment type="cofactor">
    <cofactor evidence="1">
        <name>FMN</name>
        <dbReference type="ChEBI" id="CHEBI:58210"/>
    </cofactor>
</comment>
<evidence type="ECO:0000256" key="1">
    <source>
        <dbReference type="ARBA" id="ARBA00001917"/>
    </source>
</evidence>
<dbReference type="InterPro" id="IPR012349">
    <property type="entry name" value="Split_barrel_FMN-bd"/>
</dbReference>
<dbReference type="AlphaFoldDB" id="F5Z743"/>
<evidence type="ECO:0000313" key="7">
    <source>
        <dbReference type="Proteomes" id="UP000000683"/>
    </source>
</evidence>
<keyword evidence="2" id="KW-0285">Flavoprotein</keyword>
<dbReference type="GO" id="GO:0016646">
    <property type="term" value="F:oxidoreductase activity, acting on the CH-NH group of donors, NAD or NADP as acceptor"/>
    <property type="evidence" value="ECO:0007669"/>
    <property type="project" value="UniProtKB-ARBA"/>
</dbReference>
<dbReference type="EMBL" id="CP002339">
    <property type="protein sequence ID" value="AEF05706.1"/>
    <property type="molecule type" value="Genomic_DNA"/>
</dbReference>
<dbReference type="PANTHER" id="PTHR33798:SF5">
    <property type="entry name" value="FLAVIN REDUCTASE LIKE DOMAIN-CONTAINING PROTEIN"/>
    <property type="match status" value="1"/>
</dbReference>
<dbReference type="SUPFAM" id="SSF50475">
    <property type="entry name" value="FMN-binding split barrel"/>
    <property type="match status" value="1"/>
</dbReference>
<dbReference type="Gene3D" id="2.30.110.10">
    <property type="entry name" value="Electron Transport, Fmn-binding Protein, Chain A"/>
    <property type="match status" value="1"/>
</dbReference>
<dbReference type="PANTHER" id="PTHR33798">
    <property type="entry name" value="FLAVOPROTEIN OXYGENASE"/>
    <property type="match status" value="1"/>
</dbReference>
<dbReference type="HOGENOM" id="CLU_113721_0_0_6"/>
<keyword evidence="7" id="KW-1185">Reference proteome</keyword>
<dbReference type="eggNOG" id="COG1853">
    <property type="taxonomic scope" value="Bacteria"/>
</dbReference>
<sequence length="227" mass="24817">MADSGTHFSLQDINALPQRYRANFVNSLSGFKSSSLLGTTDGRVNNLAIISSVVHVGANPPLLGIIMRPHTAQRDSLTNIKQQGMFTLNHVHTSWTDKAHQTSARYDNGVSEFDEVGLTPWFSQNFSAPYVKESAIKMGLKVEQHFTLCNQTEMIIGEIQEVFIAGSSTTGDDIAKSAIAEDGYIDLESLQTSCISGLDTYHSTQKIAQYAYAKPDVPLTQASVTKK</sequence>
<name>F5Z743_ALTNA</name>
<dbReference type="GO" id="GO:0010181">
    <property type="term" value="F:FMN binding"/>
    <property type="evidence" value="ECO:0007669"/>
    <property type="project" value="InterPro"/>
</dbReference>
<dbReference type="OrthoDB" id="5293996at2"/>
<evidence type="ECO:0000256" key="3">
    <source>
        <dbReference type="ARBA" id="ARBA00022643"/>
    </source>
</evidence>
<evidence type="ECO:0000259" key="5">
    <source>
        <dbReference type="Pfam" id="PF01613"/>
    </source>
</evidence>
<evidence type="ECO:0000313" key="6">
    <source>
        <dbReference type="EMBL" id="AEF05706.1"/>
    </source>
</evidence>
<comment type="similarity">
    <text evidence="4">Belongs to the flavoredoxin family.</text>
</comment>
<dbReference type="Proteomes" id="UP000000683">
    <property type="component" value="Chromosome"/>
</dbReference>
<accession>F5Z743</accession>
<keyword evidence="3" id="KW-0288">FMN</keyword>
<evidence type="ECO:0000256" key="2">
    <source>
        <dbReference type="ARBA" id="ARBA00022630"/>
    </source>
</evidence>
<dbReference type="InterPro" id="IPR002563">
    <property type="entry name" value="Flavin_Rdtase-like_dom"/>
</dbReference>
<protein>
    <recommendedName>
        <fullName evidence="5">Flavin reductase like domain-containing protein</fullName>
    </recommendedName>
</protein>
<feature type="domain" description="Flavin reductase like" evidence="5">
    <location>
        <begin position="36"/>
        <end position="165"/>
    </location>
</feature>
<organism evidence="6 7">
    <name type="scientific">Alteromonas naphthalenivorans</name>
    <dbReference type="NCBI Taxonomy" id="715451"/>
    <lineage>
        <taxon>Bacteria</taxon>
        <taxon>Pseudomonadati</taxon>
        <taxon>Pseudomonadota</taxon>
        <taxon>Gammaproteobacteria</taxon>
        <taxon>Alteromonadales</taxon>
        <taxon>Alteromonadaceae</taxon>
        <taxon>Alteromonas/Salinimonas group</taxon>
        <taxon>Alteromonas</taxon>
    </lineage>
</organism>
<dbReference type="RefSeq" id="WP_013786613.1">
    <property type="nucleotide sequence ID" value="NC_015554.1"/>
</dbReference>
<dbReference type="Pfam" id="PF01613">
    <property type="entry name" value="Flavin_Reduct"/>
    <property type="match status" value="1"/>
</dbReference>
<dbReference type="KEGG" id="alt:ambt_21075"/>